<dbReference type="InterPro" id="IPR011990">
    <property type="entry name" value="TPR-like_helical_dom_sf"/>
</dbReference>
<dbReference type="PANTHER" id="PTHR46128">
    <property type="entry name" value="MITOCHONDRIAL GROUP I INTRON SPLICING FACTOR CCM1"/>
    <property type="match status" value="1"/>
</dbReference>
<dbReference type="EMBL" id="HBEU01001158">
    <property type="protein sequence ID" value="CAD8574635.1"/>
    <property type="molecule type" value="Transcribed_RNA"/>
</dbReference>
<dbReference type="PANTHER" id="PTHR46128:SF329">
    <property type="entry name" value="MITOCHONDRIAL GROUP I INTRON SPLICING FACTOR DMR1"/>
    <property type="match status" value="1"/>
</dbReference>
<reference evidence="4" key="1">
    <citation type="submission" date="2021-01" db="EMBL/GenBank/DDBJ databases">
        <authorList>
            <person name="Corre E."/>
            <person name="Pelletier E."/>
            <person name="Niang G."/>
            <person name="Scheremetjew M."/>
            <person name="Finn R."/>
            <person name="Kale V."/>
            <person name="Holt S."/>
            <person name="Cochrane G."/>
            <person name="Meng A."/>
            <person name="Brown T."/>
            <person name="Cohen L."/>
        </authorList>
    </citation>
    <scope>NUCLEOTIDE SEQUENCE</scope>
    <source>
        <strain evidence="4">B651</strain>
    </source>
</reference>
<evidence type="ECO:0000313" key="3">
    <source>
        <dbReference type="EMBL" id="CAD8574634.1"/>
    </source>
</evidence>
<evidence type="ECO:0008006" key="5">
    <source>
        <dbReference type="Google" id="ProtNLM"/>
    </source>
</evidence>
<dbReference type="NCBIfam" id="TIGR00756">
    <property type="entry name" value="PPR"/>
    <property type="match status" value="1"/>
</dbReference>
<dbReference type="PROSITE" id="PS51375">
    <property type="entry name" value="PPR"/>
    <property type="match status" value="1"/>
</dbReference>
<name>A0A6T5VPQ8_9STRA</name>
<sequence>MRFVSSLIPFQRIQCWRKTCEIISIFTVAVAVMKIQTTRGFYVTGGRMRTGPSVNGKKRSSIRSPCIRGFPRPNDGFVVQYQMQGSMEVFDDLECISDEIEETALGTIDVYTLEEIPFLIQAWLRRGEADRVGRLLQRLVDERNSGNEFAIVKPYIYNMAIAAWAKAGDAERAEGALYRMMEDEVSPNRISFNTCISGWAKSKSKTSGDRACKILDLMFTSGIEPDIITHNSVLDALAKSARFGSNDAALKSVKRLKHLVSSFRNGASSIAPNVISFTSVFDALAHCYDDEAMSIAEDLMEDMLSLADNFGTSVPDTKCFTTLINVSARRKNPANAQALLKQMEKLYHNGNFKVKPNIITFNTVLNSWAKSTHPKAGKKAENVFSYMESVRNEKIYMLDKPDSYSYNAMIEVWSKAKSLQGAEKSQHWLQRMISECDERPSEHSYAMVVDAWGRNPQSQSIENAMEVFNMMMDEYKSGSSKLRPTNKIYNTLIKAFSRSKGEEIAERAEAILRRMEKEARNGFSVQAPDITSYSYVISAWANSGHPDAASRANDVLREVIGKFYHSRRNASIGPYNFLSVMKLWAYSSRKDKVRHAMDVHREMLRLYDNGQRRLKPSTQSFTMIINACAFSSQTCSNEKEREENLQIAIDTLETMKKSDSTKPNSITYGTFIKACHRLIDSDCSKIEFKNRLISNAFLAAKEEKQLNGFVRKQLKLASPELYETLTTTV</sequence>
<dbReference type="InterPro" id="IPR002885">
    <property type="entry name" value="PPR_rpt"/>
</dbReference>
<gene>
    <name evidence="3" type="ORF">LDAN0322_LOCUS779</name>
    <name evidence="4" type="ORF">LDAN0322_LOCUS780</name>
</gene>
<evidence type="ECO:0000313" key="4">
    <source>
        <dbReference type="EMBL" id="CAD8574635.1"/>
    </source>
</evidence>
<dbReference type="AlphaFoldDB" id="A0A6T5VPQ8"/>
<protein>
    <recommendedName>
        <fullName evidence="5">Pentacotripeptide-repeat region of PRORP domain-containing protein</fullName>
    </recommendedName>
</protein>
<proteinExistence type="inferred from homology"/>
<dbReference type="EMBL" id="HBEU01001157">
    <property type="protein sequence ID" value="CAD8574634.1"/>
    <property type="molecule type" value="Transcribed_RNA"/>
</dbReference>
<comment type="similarity">
    <text evidence="1">Belongs to the PPR family. P subfamily.</text>
</comment>
<feature type="repeat" description="PPR" evidence="2">
    <location>
        <begin position="153"/>
        <end position="187"/>
    </location>
</feature>
<organism evidence="4">
    <name type="scientific">Leptocylindrus aporus</name>
    <dbReference type="NCBI Taxonomy" id="1398097"/>
    <lineage>
        <taxon>Eukaryota</taxon>
        <taxon>Sar</taxon>
        <taxon>Stramenopiles</taxon>
        <taxon>Ochrophyta</taxon>
        <taxon>Bacillariophyta</taxon>
        <taxon>Coscinodiscophyceae</taxon>
        <taxon>Chaetocerotophycidae</taxon>
        <taxon>Leptocylindrales</taxon>
        <taxon>Leptocylindraceae</taxon>
        <taxon>Leptocylindrus</taxon>
    </lineage>
</organism>
<dbReference type="Gene3D" id="1.25.40.10">
    <property type="entry name" value="Tetratricopeptide repeat domain"/>
    <property type="match status" value="4"/>
</dbReference>
<accession>A0A6T5VPQ8</accession>
<dbReference type="Pfam" id="PF13812">
    <property type="entry name" value="PPR_3"/>
    <property type="match status" value="2"/>
</dbReference>
<evidence type="ECO:0000256" key="2">
    <source>
        <dbReference type="PROSITE-ProRule" id="PRU00708"/>
    </source>
</evidence>
<dbReference type="InterPro" id="IPR050872">
    <property type="entry name" value="PPR_P_subfamily"/>
</dbReference>
<evidence type="ECO:0000256" key="1">
    <source>
        <dbReference type="ARBA" id="ARBA00007626"/>
    </source>
</evidence>